<name>C1EIM1_MICCC</name>
<protein>
    <submittedName>
        <fullName evidence="3">Uncharacterized protein</fullName>
    </submittedName>
</protein>
<organism evidence="3 4">
    <name type="scientific">Micromonas commoda (strain RCC299 / NOUM17 / CCMP2709)</name>
    <name type="common">Picoplanktonic green alga</name>
    <dbReference type="NCBI Taxonomy" id="296587"/>
    <lineage>
        <taxon>Eukaryota</taxon>
        <taxon>Viridiplantae</taxon>
        <taxon>Chlorophyta</taxon>
        <taxon>Mamiellophyceae</taxon>
        <taxon>Mamiellales</taxon>
        <taxon>Mamiellaceae</taxon>
        <taxon>Micromonas</taxon>
    </lineage>
</organism>
<dbReference type="InParanoid" id="C1EIM1"/>
<feature type="compositionally biased region" description="Gly residues" evidence="1">
    <location>
        <begin position="166"/>
        <end position="175"/>
    </location>
</feature>
<keyword evidence="2" id="KW-1133">Transmembrane helix</keyword>
<dbReference type="GeneID" id="8249559"/>
<feature type="compositionally biased region" description="Basic and acidic residues" evidence="1">
    <location>
        <begin position="193"/>
        <end position="203"/>
    </location>
</feature>
<dbReference type="EMBL" id="CP001333">
    <property type="protein sequence ID" value="ACO67703.1"/>
    <property type="molecule type" value="Genomic_DNA"/>
</dbReference>
<dbReference type="AlphaFoldDB" id="C1EIM1"/>
<sequence>MGGEGEGSEIRPEEPEPKVVDATESDGDVRPSDPGFDASDGDRDRPGAHHNNEGAPSGSSAGDEATGDDTGRKGGRETDSDGSDRLRRGAPDSPPAPSTPRNRTAWEWFVFFLGILGQVLYDIILLASPDTTRRQRRYGSLMHDGHDSNGEFRSRKRGGARSAGTNQGGRDGTAGGAEETHVRRRGLTGVRQRARDASEVPEELRGLVSPAQWRAEMRQFHEAELKRRATEVFRAEMAKERELEKEIAAQKKLERRRRREEGMKKVGEWSAE</sequence>
<dbReference type="KEGG" id="mis:MICPUN_64628"/>
<feature type="region of interest" description="Disordered" evidence="1">
    <location>
        <begin position="138"/>
        <end position="203"/>
    </location>
</feature>
<feature type="region of interest" description="Disordered" evidence="1">
    <location>
        <begin position="253"/>
        <end position="272"/>
    </location>
</feature>
<feature type="compositionally biased region" description="Basic and acidic residues" evidence="1">
    <location>
        <begin position="143"/>
        <end position="153"/>
    </location>
</feature>
<feature type="region of interest" description="Disordered" evidence="1">
    <location>
        <begin position="1"/>
        <end position="102"/>
    </location>
</feature>
<feature type="compositionally biased region" description="Basic and acidic residues" evidence="1">
    <location>
        <begin position="40"/>
        <end position="52"/>
    </location>
</feature>
<evidence type="ECO:0000256" key="1">
    <source>
        <dbReference type="SAM" id="MobiDB-lite"/>
    </source>
</evidence>
<keyword evidence="2" id="KW-0812">Transmembrane</keyword>
<keyword evidence="4" id="KW-1185">Reference proteome</keyword>
<gene>
    <name evidence="3" type="ORF">MICPUN_64628</name>
</gene>
<feature type="compositionally biased region" description="Basic and acidic residues" evidence="1">
    <location>
        <begin position="69"/>
        <end position="90"/>
    </location>
</feature>
<evidence type="ECO:0000256" key="2">
    <source>
        <dbReference type="SAM" id="Phobius"/>
    </source>
</evidence>
<evidence type="ECO:0000313" key="3">
    <source>
        <dbReference type="EMBL" id="ACO67703.1"/>
    </source>
</evidence>
<feature type="compositionally biased region" description="Basic and acidic residues" evidence="1">
    <location>
        <begin position="259"/>
        <end position="272"/>
    </location>
</feature>
<feature type="compositionally biased region" description="Basic and acidic residues" evidence="1">
    <location>
        <begin position="8"/>
        <end position="31"/>
    </location>
</feature>
<dbReference type="Proteomes" id="UP000002009">
    <property type="component" value="Chromosome 15"/>
</dbReference>
<keyword evidence="2" id="KW-0472">Membrane</keyword>
<reference evidence="3 4" key="1">
    <citation type="journal article" date="2009" name="Science">
        <title>Green evolution and dynamic adaptations revealed by genomes of the marine picoeukaryotes Micromonas.</title>
        <authorList>
            <person name="Worden A.Z."/>
            <person name="Lee J.H."/>
            <person name="Mock T."/>
            <person name="Rouze P."/>
            <person name="Simmons M.P."/>
            <person name="Aerts A.L."/>
            <person name="Allen A.E."/>
            <person name="Cuvelier M.L."/>
            <person name="Derelle E."/>
            <person name="Everett M.V."/>
            <person name="Foulon E."/>
            <person name="Grimwood J."/>
            <person name="Gundlach H."/>
            <person name="Henrissat B."/>
            <person name="Napoli C."/>
            <person name="McDonald S.M."/>
            <person name="Parker M.S."/>
            <person name="Rombauts S."/>
            <person name="Salamov A."/>
            <person name="Von Dassow P."/>
            <person name="Badger J.H."/>
            <person name="Coutinho P.M."/>
            <person name="Demir E."/>
            <person name="Dubchak I."/>
            <person name="Gentemann C."/>
            <person name="Eikrem W."/>
            <person name="Gready J.E."/>
            <person name="John U."/>
            <person name="Lanier W."/>
            <person name="Lindquist E.A."/>
            <person name="Lucas S."/>
            <person name="Mayer K.F."/>
            <person name="Moreau H."/>
            <person name="Not F."/>
            <person name="Otillar R."/>
            <person name="Panaud O."/>
            <person name="Pangilinan J."/>
            <person name="Paulsen I."/>
            <person name="Piegu B."/>
            <person name="Poliakov A."/>
            <person name="Robbens S."/>
            <person name="Schmutz J."/>
            <person name="Toulza E."/>
            <person name="Wyss T."/>
            <person name="Zelensky A."/>
            <person name="Zhou K."/>
            <person name="Armbrust E.V."/>
            <person name="Bhattacharya D."/>
            <person name="Goodenough U.W."/>
            <person name="Van de Peer Y."/>
            <person name="Grigoriev I.V."/>
        </authorList>
    </citation>
    <scope>NUCLEOTIDE SEQUENCE [LARGE SCALE GENOMIC DNA]</scope>
    <source>
        <strain evidence="4">RCC299 / NOUM17</strain>
    </source>
</reference>
<proteinExistence type="predicted"/>
<evidence type="ECO:0000313" key="4">
    <source>
        <dbReference type="Proteomes" id="UP000002009"/>
    </source>
</evidence>
<dbReference type="RefSeq" id="XP_002506445.1">
    <property type="nucleotide sequence ID" value="XM_002506399.1"/>
</dbReference>
<feature type="transmembrane region" description="Helical" evidence="2">
    <location>
        <begin position="108"/>
        <end position="127"/>
    </location>
</feature>
<accession>C1EIM1</accession>